<keyword evidence="2" id="KW-0472">Membrane</keyword>
<feature type="transmembrane region" description="Helical" evidence="2">
    <location>
        <begin position="627"/>
        <end position="652"/>
    </location>
</feature>
<accession>A0A4Y3J975</accession>
<gene>
    <name evidence="3" type="ORF">PA3_26470</name>
</gene>
<dbReference type="Proteomes" id="UP000317717">
    <property type="component" value="Unassembled WGS sequence"/>
</dbReference>
<organism evidence="3 4">
    <name type="scientific">Acinetobacter pittii</name>
    <name type="common">Acinetobacter genomosp. 3</name>
    <dbReference type="NCBI Taxonomy" id="48296"/>
    <lineage>
        <taxon>Bacteria</taxon>
        <taxon>Pseudomonadati</taxon>
        <taxon>Pseudomonadota</taxon>
        <taxon>Gammaproteobacteria</taxon>
        <taxon>Moraxellales</taxon>
        <taxon>Moraxellaceae</taxon>
        <taxon>Acinetobacter</taxon>
        <taxon>Acinetobacter calcoaceticus/baumannii complex</taxon>
    </lineage>
</organism>
<keyword evidence="2" id="KW-0812">Transmembrane</keyword>
<evidence type="ECO:0008006" key="5">
    <source>
        <dbReference type="Google" id="ProtNLM"/>
    </source>
</evidence>
<dbReference type="PANTHER" id="PTHR37813:SF1">
    <property type="entry name" value="FELS-2 PROPHAGE PROTEIN"/>
    <property type="match status" value="1"/>
</dbReference>
<feature type="transmembrane region" description="Helical" evidence="2">
    <location>
        <begin position="555"/>
        <end position="576"/>
    </location>
</feature>
<keyword evidence="2" id="KW-1133">Transmembrane helix</keyword>
<proteinExistence type="predicted"/>
<evidence type="ECO:0000313" key="3">
    <source>
        <dbReference type="EMBL" id="GEA68489.1"/>
    </source>
</evidence>
<sequence length="1186" mass="129796">MKPLKLEVLFGSRDNLSPALKLIIGSSNAAANALKSARDEVKRLNEQQKQVDGFVKQKKATEDSAKALKDVQERIKSLRQEMMTNPSDKISKDFDKATKEAKKLKDAHSQNQAKLQELRNELKQTGVSTNNLADHQSELSRKITTANASIDNQKKKLDSLNRIQKSHSNISGNVRTAALYGAGMTATGAAALYQMRKPIDESKRVDVEENRIASLGFGKKATDEAIHYAKAMKTFGTSTLDNLTLVRDGVTAFGDVHHAKWVAPTLAKMKFANEAMYGDHGVENEKKFMDMLKVIEMRNGLKSKESFQEQANIIQQVITATGGRVQAEEWLNVIKTGGIAAKGMDNKAFYYKMEPLVQEMGGHRVGTSMMSAYQNLYQGRTTQRAAANLDKFGLIGDYSKVKHNKTGDLSYLDIGAIKGADLFKKDQFAWMEQVLVPALNAKGITKESDVIDAIGSVFSNRTASNLFAQMYMQRDQIHKNAKLNEGAFNIDQLNTQAQGTTSGKELEARAKLHDAYLQFGQTILPIYTQALVMASNAMQSFTGWMQQNPTLAKALGSGLLVIAGGLVALGGLLLVFSPLILSMLSLRLAMVTLGVQGTALSFAFKMLTSPFKILGSAVMWLGRMFLLAGRMMLTNPIILAITLIATAAFLIYKNWEPIKGFFSGLWTSISSGAQELWTTISNKAANAWNGLTNGLTQVWTSITSSFNTGIEWIKGAIKSIDTAFSSNPLLNILFPFIGIPRLIIANWSTITGFFSGLWEGITSGAQGIWTTISNQSTNAWNGLTSGLTQVWTFITSSFNSGIAWIKGAIQSIDTAFSNNPILNILVPFIGIPRLIIANWSIITGFFGQLWSDISNSVSNGIGLVSSYIVNGCTTAYNVISMTWATITGFFSQIWTEISNNVNSGISLVSSYITNGCITAFNVISSVWSAITGYFNNVWTEISNIFNAGLMVIFNLVSSIFNNISNFIGLIWTSINGIVSGAWSALCNIFLAVTPLGYIVNNFNNIIAFLSSLKDRFMTIGSNIMNGLVDGIKSGFPQLKSIWSSINSYMPDFMRTKMDIHSPSRVMAELGGHVVGGIGMGLTQAFPELKNKYNQVLNLFSNKAQSPVLEQVDIATPVLSKIQTQATPNAAPSRQTTLAVAGDTYTIHIHAAPGQMVQDIERQIENVVMRLQRDKLARVRTYMADQE</sequence>
<keyword evidence="1" id="KW-0175">Coiled coil</keyword>
<protein>
    <recommendedName>
        <fullName evidence="5">Phage tail tape measure protein</fullName>
    </recommendedName>
</protein>
<reference evidence="3 4" key="1">
    <citation type="submission" date="2019-06" db="EMBL/GenBank/DDBJ databases">
        <title>Whole genome shotgun sequence of Acinetobacter pittii NBRC 110514.</title>
        <authorList>
            <person name="Hosoyama A."/>
            <person name="Uohara A."/>
            <person name="Ohji S."/>
            <person name="Ichikawa N."/>
        </authorList>
    </citation>
    <scope>NUCLEOTIDE SEQUENCE [LARGE SCALE GENOMIC DNA]</scope>
    <source>
        <strain evidence="3 4">NBRC 110514</strain>
    </source>
</reference>
<feature type="transmembrane region" description="Helical" evidence="2">
    <location>
        <begin position="867"/>
        <end position="890"/>
    </location>
</feature>
<dbReference type="EMBL" id="BJLJ01000011">
    <property type="protein sequence ID" value="GEA68489.1"/>
    <property type="molecule type" value="Genomic_DNA"/>
</dbReference>
<dbReference type="Gene3D" id="1.20.120.20">
    <property type="entry name" value="Apolipoprotein"/>
    <property type="match status" value="2"/>
</dbReference>
<comment type="caution">
    <text evidence="3">The sequence shown here is derived from an EMBL/GenBank/DDBJ whole genome shotgun (WGS) entry which is preliminary data.</text>
</comment>
<dbReference type="PANTHER" id="PTHR37813">
    <property type="entry name" value="FELS-2 PROPHAGE PROTEIN"/>
    <property type="match status" value="1"/>
</dbReference>
<dbReference type="AlphaFoldDB" id="A0A4Y3J975"/>
<feature type="transmembrane region" description="Helical" evidence="2">
    <location>
        <begin position="824"/>
        <end position="847"/>
    </location>
</feature>
<feature type="transmembrane region" description="Helical" evidence="2">
    <location>
        <begin position="588"/>
        <end position="607"/>
    </location>
</feature>
<name>A0A4Y3J975_ACIPI</name>
<feature type="transmembrane region" description="Helical" evidence="2">
    <location>
        <begin position="988"/>
        <end position="1009"/>
    </location>
</feature>
<feature type="transmembrane region" description="Helical" evidence="2">
    <location>
        <begin position="911"/>
        <end position="930"/>
    </location>
</feature>
<evidence type="ECO:0000256" key="1">
    <source>
        <dbReference type="SAM" id="Coils"/>
    </source>
</evidence>
<feature type="coiled-coil region" evidence="1">
    <location>
        <begin position="27"/>
        <end position="163"/>
    </location>
</feature>
<evidence type="ECO:0000313" key="4">
    <source>
        <dbReference type="Proteomes" id="UP000317717"/>
    </source>
</evidence>
<evidence type="ECO:0000256" key="2">
    <source>
        <dbReference type="SAM" id="Phobius"/>
    </source>
</evidence>
<dbReference type="Gene3D" id="1.10.287.1490">
    <property type="match status" value="1"/>
</dbReference>